<dbReference type="GO" id="GO:0006338">
    <property type="term" value="P:chromatin remodeling"/>
    <property type="evidence" value="ECO:0007669"/>
    <property type="project" value="InterPro"/>
</dbReference>
<sequence>MPARRSQRSAAVKAKEAITDEAYDRGSSRPSRKASEIIPSATVLRGNLTVKLPSSKLREAVRSSPLAQPPTIARKEGLVPGEILEGKRARNVRKSYVMESDSDEDEEMEDVGDEDAEGEDDDDMDAEDDGLGDEDAEGDIEMDILHPPPVIKISRAQIGKQTISAKPQPRQDTKTVEQKEVEAGSDDDDELSELESDIEVEEEEGIQTGNEEDAEGEDEEIEVEDAEGEDEEIDTDDDTPGGGSRASTPDLTKLTKRQRAALDEGGSGHLLALPDEVQTKKHLTVEEQSLRRAEMARRRKNLSEKRNEEEKMETINKLLKKQAPKTNARRKDFSGITGEATPEGEAPKANAMFVRWVSNKDGMRIGVPEEWLGAPIGGMFQNSVKPSGNMSGKLIEEVS</sequence>
<dbReference type="OrthoDB" id="2021186at2759"/>
<dbReference type="InterPro" id="IPR006880">
    <property type="entry name" value="INO80B_C"/>
</dbReference>
<dbReference type="SMART" id="SM01406">
    <property type="entry name" value="PAPA-1"/>
    <property type="match status" value="1"/>
</dbReference>
<feature type="region of interest" description="Disordered" evidence="1">
    <location>
        <begin position="1"/>
        <end position="36"/>
    </location>
</feature>
<reference evidence="3" key="1">
    <citation type="journal article" date="2021" name="IMA Fungus">
        <title>Genomic characterization of three marine fungi, including Emericellopsis atlantica sp. nov. with signatures of a generalist lifestyle and marine biomass degradation.</title>
        <authorList>
            <person name="Hagestad O.C."/>
            <person name="Hou L."/>
            <person name="Andersen J.H."/>
            <person name="Hansen E.H."/>
            <person name="Altermark B."/>
            <person name="Li C."/>
            <person name="Kuhnert E."/>
            <person name="Cox R.J."/>
            <person name="Crous P.W."/>
            <person name="Spatafora J.W."/>
            <person name="Lail K."/>
            <person name="Amirebrahimi M."/>
            <person name="Lipzen A."/>
            <person name="Pangilinan J."/>
            <person name="Andreopoulos W."/>
            <person name="Hayes R.D."/>
            <person name="Ng V."/>
            <person name="Grigoriev I.V."/>
            <person name="Jackson S.A."/>
            <person name="Sutton T.D.S."/>
            <person name="Dobson A.D.W."/>
            <person name="Rama T."/>
        </authorList>
    </citation>
    <scope>NUCLEOTIDE SEQUENCE</scope>
    <source>
        <strain evidence="3">TRa018bII</strain>
    </source>
</reference>
<feature type="compositionally biased region" description="Basic and acidic residues" evidence="1">
    <location>
        <begin position="277"/>
        <end position="314"/>
    </location>
</feature>
<keyword evidence="4" id="KW-1185">Reference proteome</keyword>
<dbReference type="GO" id="GO:0031011">
    <property type="term" value="C:Ino80 complex"/>
    <property type="evidence" value="ECO:0007669"/>
    <property type="project" value="InterPro"/>
</dbReference>
<dbReference type="PANTHER" id="PTHR21561:SF12">
    <property type="entry name" value="INO80 COMPLEX SUBUNIT B"/>
    <property type="match status" value="1"/>
</dbReference>
<feature type="compositionally biased region" description="Basic and acidic residues" evidence="1">
    <location>
        <begin position="13"/>
        <end position="27"/>
    </location>
</feature>
<dbReference type="AlphaFoldDB" id="A0A9P8C0E5"/>
<dbReference type="PANTHER" id="PTHR21561">
    <property type="entry name" value="INO80 COMPLEX SUBUNIT B"/>
    <property type="match status" value="1"/>
</dbReference>
<evidence type="ECO:0000256" key="1">
    <source>
        <dbReference type="SAM" id="MobiDB-lite"/>
    </source>
</evidence>
<accession>A0A9P8C0E5</accession>
<proteinExistence type="predicted"/>
<dbReference type="EMBL" id="MU251814">
    <property type="protein sequence ID" value="KAG9229109.1"/>
    <property type="molecule type" value="Genomic_DNA"/>
</dbReference>
<feature type="compositionally biased region" description="Basic and acidic residues" evidence="1">
    <location>
        <begin position="169"/>
        <end position="182"/>
    </location>
</feature>
<feature type="region of interest" description="Disordered" evidence="1">
    <location>
        <begin position="58"/>
        <end position="344"/>
    </location>
</feature>
<evidence type="ECO:0000313" key="4">
    <source>
        <dbReference type="Proteomes" id="UP000824998"/>
    </source>
</evidence>
<comment type="caution">
    <text evidence="3">The sequence shown here is derived from an EMBL/GenBank/DDBJ whole genome shotgun (WGS) entry which is preliminary data.</text>
</comment>
<dbReference type="Proteomes" id="UP000824998">
    <property type="component" value="Unassembled WGS sequence"/>
</dbReference>
<evidence type="ECO:0000259" key="2">
    <source>
        <dbReference type="SMART" id="SM01406"/>
    </source>
</evidence>
<organism evidence="3 4">
    <name type="scientific">Amylocarpus encephaloides</name>
    <dbReference type="NCBI Taxonomy" id="45428"/>
    <lineage>
        <taxon>Eukaryota</taxon>
        <taxon>Fungi</taxon>
        <taxon>Dikarya</taxon>
        <taxon>Ascomycota</taxon>
        <taxon>Pezizomycotina</taxon>
        <taxon>Leotiomycetes</taxon>
        <taxon>Helotiales</taxon>
        <taxon>Helotiales incertae sedis</taxon>
        <taxon>Amylocarpus</taxon>
    </lineage>
</organism>
<feature type="compositionally biased region" description="Acidic residues" evidence="1">
    <location>
        <begin position="183"/>
        <end position="239"/>
    </location>
</feature>
<name>A0A9P8C0E5_9HELO</name>
<feature type="compositionally biased region" description="Acidic residues" evidence="1">
    <location>
        <begin position="100"/>
        <end position="142"/>
    </location>
</feature>
<evidence type="ECO:0000313" key="3">
    <source>
        <dbReference type="EMBL" id="KAG9229109.1"/>
    </source>
</evidence>
<dbReference type="InterPro" id="IPR029523">
    <property type="entry name" value="INO80B/Ies2"/>
</dbReference>
<protein>
    <submittedName>
        <fullName evidence="3">PAPA-1-like conserved region-domain-containing protein</fullName>
    </submittedName>
</protein>
<gene>
    <name evidence="3" type="ORF">BJ875DRAFT_208944</name>
</gene>
<feature type="domain" description="INO80 complex subunit B-like conserved region" evidence="2">
    <location>
        <begin position="287"/>
        <end position="371"/>
    </location>
</feature>
<dbReference type="Pfam" id="PF04795">
    <property type="entry name" value="PAPA-1"/>
    <property type="match status" value="1"/>
</dbReference>